<proteinExistence type="predicted"/>
<keyword evidence="3" id="KW-1185">Reference proteome</keyword>
<dbReference type="Proteomes" id="UP000190105">
    <property type="component" value="Unassembled WGS sequence"/>
</dbReference>
<dbReference type="InterPro" id="IPR018768">
    <property type="entry name" value="DUF2344"/>
</dbReference>
<dbReference type="Pfam" id="PF10105">
    <property type="entry name" value="DUF2344"/>
    <property type="match status" value="1"/>
</dbReference>
<sequence>MERYLIKFSKKDSAKYISHLDTMRTLHRAVRRAHLPIAYSKGFNPHASISVASPLSLGIESSCEYADIEFEGVLEEKEIVESLNSVLPEGIKIIDALHIKEKMKPSMSLVEGAKYIVILKCDEGVELVENTINLILKDETIEKIKKTKSGEKLENIRPYIKDIVIKKYEGNSYELELLLSCGSRGNLSPNTVVELLYEKSDGKIYGHPDIKRNELYCIKNDKWIDLLSYFKGK</sequence>
<dbReference type="OrthoDB" id="9780488at2"/>
<dbReference type="STRING" id="1147123.SAMN05443428_11633"/>
<dbReference type="AlphaFoldDB" id="A0A1T4XYF1"/>
<reference evidence="3" key="1">
    <citation type="submission" date="2017-02" db="EMBL/GenBank/DDBJ databases">
        <authorList>
            <person name="Varghese N."/>
            <person name="Submissions S."/>
        </authorList>
    </citation>
    <scope>NUCLEOTIDE SEQUENCE [LARGE SCALE GENOMIC DNA]</scope>
    <source>
        <strain evidence="3">USBA 833</strain>
    </source>
</reference>
<dbReference type="EMBL" id="FUYH01000016">
    <property type="protein sequence ID" value="SKA94592.1"/>
    <property type="molecule type" value="Genomic_DNA"/>
</dbReference>
<protein>
    <submittedName>
        <fullName evidence="2">Radical SAM-linked protein</fullName>
    </submittedName>
</protein>
<dbReference type="RefSeq" id="WP_078697083.1">
    <property type="nucleotide sequence ID" value="NZ_FUYH01000016.1"/>
</dbReference>
<feature type="domain" description="DUF2344" evidence="1">
    <location>
        <begin position="3"/>
        <end position="189"/>
    </location>
</feature>
<dbReference type="NCBIfam" id="TIGR03936">
    <property type="entry name" value="sam_1_link_chp"/>
    <property type="match status" value="1"/>
</dbReference>
<gene>
    <name evidence="2" type="ORF">SAMN05443428_11633</name>
</gene>
<name>A0A1T4XYF1_9CLOT</name>
<accession>A0A1T4XYF1</accession>
<evidence type="ECO:0000259" key="1">
    <source>
        <dbReference type="Pfam" id="PF10105"/>
    </source>
</evidence>
<evidence type="ECO:0000313" key="3">
    <source>
        <dbReference type="Proteomes" id="UP000190105"/>
    </source>
</evidence>
<evidence type="ECO:0000313" key="2">
    <source>
        <dbReference type="EMBL" id="SKA94592.1"/>
    </source>
</evidence>
<organism evidence="2 3">
    <name type="scientific">Caloramator quimbayensis</name>
    <dbReference type="NCBI Taxonomy" id="1147123"/>
    <lineage>
        <taxon>Bacteria</taxon>
        <taxon>Bacillati</taxon>
        <taxon>Bacillota</taxon>
        <taxon>Clostridia</taxon>
        <taxon>Eubacteriales</taxon>
        <taxon>Clostridiaceae</taxon>
        <taxon>Caloramator</taxon>
    </lineage>
</organism>